<feature type="compositionally biased region" description="Low complexity" evidence="6">
    <location>
        <begin position="123"/>
        <end position="142"/>
    </location>
</feature>
<evidence type="ECO:0000256" key="1">
    <source>
        <dbReference type="ARBA" id="ARBA00004123"/>
    </source>
</evidence>
<dbReference type="HOGENOM" id="CLU_045412_0_0_1"/>
<dbReference type="STRING" id="1215338.A0A059IX75"/>
<evidence type="ECO:0000256" key="5">
    <source>
        <dbReference type="ARBA" id="ARBA00023242"/>
    </source>
</evidence>
<feature type="domain" description="ORC6 first cyclin-like" evidence="7">
    <location>
        <begin position="10"/>
        <end position="98"/>
    </location>
</feature>
<comment type="subcellular location">
    <subcellularLocation>
        <location evidence="1">Nucleus</location>
    </subcellularLocation>
</comment>
<evidence type="ECO:0000256" key="2">
    <source>
        <dbReference type="ARBA" id="ARBA00010840"/>
    </source>
</evidence>
<dbReference type="OrthoDB" id="5367324at2759"/>
<feature type="compositionally biased region" description="Polar residues" evidence="6">
    <location>
        <begin position="143"/>
        <end position="157"/>
    </location>
</feature>
<evidence type="ECO:0000313" key="9">
    <source>
        <dbReference type="Proteomes" id="UP000024533"/>
    </source>
</evidence>
<name>A0A059IX75_TRIIM</name>
<feature type="region of interest" description="Disordered" evidence="6">
    <location>
        <begin position="99"/>
        <end position="159"/>
    </location>
</feature>
<comment type="similarity">
    <text evidence="2">Belongs to the ORC6 family.</text>
</comment>
<dbReference type="GO" id="GO:0006260">
    <property type="term" value="P:DNA replication"/>
    <property type="evidence" value="ECO:0007669"/>
    <property type="project" value="UniProtKB-KW"/>
</dbReference>
<evidence type="ECO:0000256" key="3">
    <source>
        <dbReference type="ARBA" id="ARBA00022705"/>
    </source>
</evidence>
<feature type="region of interest" description="Disordered" evidence="6">
    <location>
        <begin position="387"/>
        <end position="408"/>
    </location>
</feature>
<dbReference type="Pfam" id="PF05460">
    <property type="entry name" value="ORC6"/>
    <property type="match status" value="1"/>
</dbReference>
<keyword evidence="4" id="KW-0238">DNA-binding</keyword>
<dbReference type="InterPro" id="IPR008721">
    <property type="entry name" value="ORC6_cyclin_first"/>
</dbReference>
<gene>
    <name evidence="8" type="ORF">H109_07838</name>
</gene>
<keyword evidence="3" id="KW-0235">DNA replication</keyword>
<protein>
    <recommendedName>
        <fullName evidence="7">ORC6 first cyclin-like domain-containing protein</fullName>
    </recommendedName>
</protein>
<keyword evidence="5" id="KW-0539">Nucleus</keyword>
<dbReference type="Proteomes" id="UP000024533">
    <property type="component" value="Unassembled WGS sequence"/>
</dbReference>
<reference evidence="8 9" key="1">
    <citation type="submission" date="2014-02" db="EMBL/GenBank/DDBJ databases">
        <title>The Genome Sequence of Trichophyton interdigitale MR816.</title>
        <authorList>
            <consortium name="The Broad Institute Genomics Platform"/>
            <person name="Cuomo C.A."/>
            <person name="White T.C."/>
            <person name="Graser Y."/>
            <person name="Martinez-Rossi N."/>
            <person name="Heitman J."/>
            <person name="Young S.K."/>
            <person name="Zeng Q."/>
            <person name="Gargeya S."/>
            <person name="Abouelleil A."/>
            <person name="Alvarado L."/>
            <person name="Chapman S.B."/>
            <person name="Gainer-Dewar J."/>
            <person name="Goldberg J."/>
            <person name="Griggs A."/>
            <person name="Gujja S."/>
            <person name="Hansen M."/>
            <person name="Howarth C."/>
            <person name="Imamovic A."/>
            <person name="Larimer J."/>
            <person name="Martinez D."/>
            <person name="Murphy C."/>
            <person name="Pearson M.D."/>
            <person name="Persinoti G."/>
            <person name="Poon T."/>
            <person name="Priest M."/>
            <person name="Roberts A.D."/>
            <person name="Saif S."/>
            <person name="Shea T.D."/>
            <person name="Sykes S.N."/>
            <person name="Wortman J."/>
            <person name="Nusbaum C."/>
            <person name="Birren B."/>
        </authorList>
    </citation>
    <scope>NUCLEOTIDE SEQUENCE [LARGE SCALE GENOMIC DNA]</scope>
    <source>
        <strain evidence="8 9">MR816</strain>
    </source>
</reference>
<accession>A0A059IX75</accession>
<dbReference type="AlphaFoldDB" id="A0A059IX75"/>
<evidence type="ECO:0000256" key="4">
    <source>
        <dbReference type="ARBA" id="ARBA00023125"/>
    </source>
</evidence>
<sequence length="453" mass="50573">MSLRPIEQALASLLPALAEDLPRELLNLASSLLTQTRSCGATLKPEMEIARPYACAEIACRRLVTTLKLPSPFLSRPPCGPRVYKKLCAYLEQSLQSSSVSSKRQNAEPQAQKRASARIQNKATAPPTLPTPTATSSAISSPRQVTKTGNGRSNVSSKLVMGSSPAVELPQWTMGHIRTICKTFPSLARAKEIPSPSTFASTLPPHVYAGLCSVLSFISASEGRLTEKWQDLVSPVLSLGKGQDDPEALKVTNERVTTLSIAIYFVVYTRRIGMVYDSEVQQYPNRPITVVDEIDMEETIGRALDSVGLPRLVNGREQYSMEVDAWLMIMLEMGWAIDQEWFENIPLPTADEIEAYNQKNKRRKRWLGEDSDFEEDDEEILSPKRKMVKSRNADAGRRHATSGEQNHCGDTLLPGLGTMMHPQVDWLSEDKRYSYGTWRDRIMMWIEQVEISG</sequence>
<evidence type="ECO:0000313" key="8">
    <source>
        <dbReference type="EMBL" id="KDB20211.1"/>
    </source>
</evidence>
<dbReference type="EMBL" id="AOKY01000885">
    <property type="protein sequence ID" value="KDB20211.1"/>
    <property type="molecule type" value="Genomic_DNA"/>
</dbReference>
<keyword evidence="9" id="KW-1185">Reference proteome</keyword>
<dbReference type="GO" id="GO:0003677">
    <property type="term" value="F:DNA binding"/>
    <property type="evidence" value="ECO:0007669"/>
    <property type="project" value="UniProtKB-KW"/>
</dbReference>
<proteinExistence type="inferred from homology"/>
<evidence type="ECO:0000259" key="7">
    <source>
        <dbReference type="Pfam" id="PF05460"/>
    </source>
</evidence>
<evidence type="ECO:0000256" key="6">
    <source>
        <dbReference type="SAM" id="MobiDB-lite"/>
    </source>
</evidence>
<comment type="caution">
    <text evidence="8">The sequence shown here is derived from an EMBL/GenBank/DDBJ whole genome shotgun (WGS) entry which is preliminary data.</text>
</comment>
<organism evidence="8 9">
    <name type="scientific">Trichophyton interdigitale (strain MR816)</name>
    <dbReference type="NCBI Taxonomy" id="1215338"/>
    <lineage>
        <taxon>Eukaryota</taxon>
        <taxon>Fungi</taxon>
        <taxon>Dikarya</taxon>
        <taxon>Ascomycota</taxon>
        <taxon>Pezizomycotina</taxon>
        <taxon>Eurotiomycetes</taxon>
        <taxon>Eurotiomycetidae</taxon>
        <taxon>Onygenales</taxon>
        <taxon>Arthrodermataceae</taxon>
        <taxon>Trichophyton</taxon>
    </lineage>
</organism>
<dbReference type="GO" id="GO:0005664">
    <property type="term" value="C:nuclear origin of replication recognition complex"/>
    <property type="evidence" value="ECO:0007669"/>
    <property type="project" value="InterPro"/>
</dbReference>
<dbReference type="OMA" id="PCPPRIY"/>